<dbReference type="EMBL" id="LCZI01001576">
    <property type="protein sequence ID" value="KKZ60243.1"/>
    <property type="molecule type" value="Genomic_DNA"/>
</dbReference>
<keyword evidence="5" id="KW-0663">Pyridoxal phosphate</keyword>
<keyword evidence="6" id="KW-0732">Signal</keyword>
<name>A0A0G2HQG0_9EURO</name>
<proteinExistence type="predicted"/>
<comment type="cofactor">
    <cofactor evidence="1">
        <name>pyridoxal 5'-phosphate</name>
        <dbReference type="ChEBI" id="CHEBI:597326"/>
    </cofactor>
</comment>
<dbReference type="OrthoDB" id="1732682at2759"/>
<dbReference type="SUPFAM" id="SSF53383">
    <property type="entry name" value="PLP-dependent transferases"/>
    <property type="match status" value="1"/>
</dbReference>
<dbReference type="AlphaFoldDB" id="A0A0G2HQG0"/>
<reference evidence="8" key="1">
    <citation type="journal article" date="2015" name="PLoS Genet.">
        <title>The dynamic genome and transcriptome of the human fungal pathogen Blastomyces and close relative Emmonsia.</title>
        <authorList>
            <person name="Munoz J.F."/>
            <person name="Gauthier G.M."/>
            <person name="Desjardins C.A."/>
            <person name="Gallo J.E."/>
            <person name="Holder J."/>
            <person name="Sullivan T.D."/>
            <person name="Marty A.J."/>
            <person name="Carmen J.C."/>
            <person name="Chen Z."/>
            <person name="Ding L."/>
            <person name="Gujja S."/>
            <person name="Magrini V."/>
            <person name="Misas E."/>
            <person name="Mitreva M."/>
            <person name="Priest M."/>
            <person name="Saif S."/>
            <person name="Whiston E.A."/>
            <person name="Young S."/>
            <person name="Zeng Q."/>
            <person name="Goldman W.E."/>
            <person name="Mardis E.R."/>
            <person name="Taylor J.W."/>
            <person name="McEwen J.G."/>
            <person name="Clay O.K."/>
            <person name="Klein B.S."/>
            <person name="Cuomo C.A."/>
        </authorList>
    </citation>
    <scope>NUCLEOTIDE SEQUENCE [LARGE SCALE GENOMIC DNA]</scope>
    <source>
        <strain evidence="8">UAMH 3008</strain>
    </source>
</reference>
<evidence type="ECO:0000256" key="4">
    <source>
        <dbReference type="ARBA" id="ARBA00022679"/>
    </source>
</evidence>
<organism evidence="7 8">
    <name type="scientific">[Emmonsia] crescens</name>
    <dbReference type="NCBI Taxonomy" id="73230"/>
    <lineage>
        <taxon>Eukaryota</taxon>
        <taxon>Fungi</taxon>
        <taxon>Dikarya</taxon>
        <taxon>Ascomycota</taxon>
        <taxon>Pezizomycotina</taxon>
        <taxon>Eurotiomycetes</taxon>
        <taxon>Eurotiomycetidae</taxon>
        <taxon>Onygenales</taxon>
        <taxon>Ajellomycetaceae</taxon>
        <taxon>Emergomyces</taxon>
    </lineage>
</organism>
<dbReference type="Proteomes" id="UP000034164">
    <property type="component" value="Unassembled WGS sequence"/>
</dbReference>
<accession>A0A0G2HQG0</accession>
<comment type="caution">
    <text evidence="7">The sequence shown here is derived from an EMBL/GenBank/DDBJ whole genome shotgun (WGS) entry which is preliminary data.</text>
</comment>
<protein>
    <submittedName>
        <fullName evidence="7">Alanine transaminase</fullName>
    </submittedName>
</protein>
<keyword evidence="4" id="KW-0808">Transferase</keyword>
<dbReference type="VEuPathDB" id="FungiDB:EMCG_05053"/>
<feature type="signal peptide" evidence="6">
    <location>
        <begin position="1"/>
        <end position="19"/>
    </location>
</feature>
<evidence type="ECO:0000256" key="1">
    <source>
        <dbReference type="ARBA" id="ARBA00001933"/>
    </source>
</evidence>
<dbReference type="Gene3D" id="3.90.1150.10">
    <property type="entry name" value="Aspartate Aminotransferase, domain 1"/>
    <property type="match status" value="1"/>
</dbReference>
<dbReference type="GO" id="GO:0008483">
    <property type="term" value="F:transaminase activity"/>
    <property type="evidence" value="ECO:0007669"/>
    <property type="project" value="UniProtKB-KW"/>
</dbReference>
<evidence type="ECO:0000256" key="6">
    <source>
        <dbReference type="SAM" id="SignalP"/>
    </source>
</evidence>
<dbReference type="InterPro" id="IPR015422">
    <property type="entry name" value="PyrdxlP-dep_Trfase_small"/>
</dbReference>
<evidence type="ECO:0000256" key="3">
    <source>
        <dbReference type="ARBA" id="ARBA00022576"/>
    </source>
</evidence>
<dbReference type="InterPro" id="IPR015424">
    <property type="entry name" value="PyrdxlP-dep_Trfase"/>
</dbReference>
<evidence type="ECO:0000256" key="2">
    <source>
        <dbReference type="ARBA" id="ARBA00011738"/>
    </source>
</evidence>
<evidence type="ECO:0000256" key="5">
    <source>
        <dbReference type="ARBA" id="ARBA00022898"/>
    </source>
</evidence>
<evidence type="ECO:0000313" key="7">
    <source>
        <dbReference type="EMBL" id="KKZ60243.1"/>
    </source>
</evidence>
<dbReference type="InterPro" id="IPR045088">
    <property type="entry name" value="ALAT1/2-like"/>
</dbReference>
<dbReference type="PANTHER" id="PTHR11751">
    <property type="entry name" value="ALANINE AMINOTRANSFERASE"/>
    <property type="match status" value="1"/>
</dbReference>
<feature type="chain" id="PRO_5002545462" evidence="6">
    <location>
        <begin position="20"/>
        <end position="141"/>
    </location>
</feature>
<keyword evidence="3" id="KW-0032">Aminotransferase</keyword>
<comment type="subunit">
    <text evidence="2">Homodimer.</text>
</comment>
<sequence length="141" mass="15930">MLKNIYKFISIMLCAPVTGQCLLKMMNNLPVEGDSSYELYQKEYNSIHDGLYEHTEALYRAFQQMKGPEWGHVSLSNHKLLTINFPLKVIKAATVTNHQSDKFYTLHLLDVTGVCVVPGSGFGQKEGMLHFHITFLAHGTV</sequence>
<gene>
    <name evidence="7" type="ORF">EMCG_05053</name>
</gene>
<dbReference type="PANTHER" id="PTHR11751:SF29">
    <property type="entry name" value="ALANINE TRANSAMINASE"/>
    <property type="match status" value="1"/>
</dbReference>
<evidence type="ECO:0000313" key="8">
    <source>
        <dbReference type="Proteomes" id="UP000034164"/>
    </source>
</evidence>